<gene>
    <name evidence="2" type="ORF">U27_02921</name>
</gene>
<dbReference type="STRING" id="1499967.U27_02921"/>
<sequence>MVWSYILDYENLANPYQDRKNAIREWKNMAAVDVSENPEIVEKAETLKLKSIHSKDALHIACAIWAECNVFLTTDDHILKKFRGYDEIEVLSPLTLMTSLESNDAN</sequence>
<dbReference type="InterPro" id="IPR002716">
    <property type="entry name" value="PIN_dom"/>
</dbReference>
<proteinExistence type="predicted"/>
<dbReference type="Proteomes" id="UP000030661">
    <property type="component" value="Unassembled WGS sequence"/>
</dbReference>
<keyword evidence="3" id="KW-1185">Reference proteome</keyword>
<reference evidence="2" key="1">
    <citation type="journal article" date="2015" name="PeerJ">
        <title>First genomic representation of candidate bacterial phylum KSB3 points to enhanced environmental sensing as a trigger of wastewater bulking.</title>
        <authorList>
            <person name="Sekiguchi Y."/>
            <person name="Ohashi A."/>
            <person name="Parks D.H."/>
            <person name="Yamauchi T."/>
            <person name="Tyson G.W."/>
            <person name="Hugenholtz P."/>
        </authorList>
    </citation>
    <scope>NUCLEOTIDE SEQUENCE [LARGE SCALE GENOMIC DNA]</scope>
</reference>
<dbReference type="AlphaFoldDB" id="A0A081BUF5"/>
<accession>A0A081BUF5</accession>
<organism evidence="2">
    <name type="scientific">Vecturithrix granuli</name>
    <dbReference type="NCBI Taxonomy" id="1499967"/>
    <lineage>
        <taxon>Bacteria</taxon>
        <taxon>Candidatus Moduliflexota</taxon>
        <taxon>Candidatus Vecturitrichia</taxon>
        <taxon>Candidatus Vecturitrichales</taxon>
        <taxon>Candidatus Vecturitrichaceae</taxon>
        <taxon>Candidatus Vecturithrix</taxon>
    </lineage>
</organism>
<dbReference type="HOGENOM" id="CLU_2217832_0_0_0"/>
<name>A0A081BUF5_VECG1</name>
<dbReference type="SUPFAM" id="SSF88723">
    <property type="entry name" value="PIN domain-like"/>
    <property type="match status" value="1"/>
</dbReference>
<evidence type="ECO:0000259" key="1">
    <source>
        <dbReference type="Pfam" id="PF01850"/>
    </source>
</evidence>
<dbReference type="InterPro" id="IPR029060">
    <property type="entry name" value="PIN-like_dom_sf"/>
</dbReference>
<dbReference type="EMBL" id="DF820464">
    <property type="protein sequence ID" value="GAK55960.1"/>
    <property type="molecule type" value="Genomic_DNA"/>
</dbReference>
<evidence type="ECO:0000313" key="2">
    <source>
        <dbReference type="EMBL" id="GAK55960.1"/>
    </source>
</evidence>
<dbReference type="Gene3D" id="3.40.50.1010">
    <property type="entry name" value="5'-nuclease"/>
    <property type="match status" value="1"/>
</dbReference>
<feature type="domain" description="PIN" evidence="1">
    <location>
        <begin position="18"/>
        <end position="78"/>
    </location>
</feature>
<dbReference type="Pfam" id="PF01850">
    <property type="entry name" value="PIN"/>
    <property type="match status" value="1"/>
</dbReference>
<evidence type="ECO:0000313" key="3">
    <source>
        <dbReference type="Proteomes" id="UP000030661"/>
    </source>
</evidence>
<protein>
    <recommendedName>
        <fullName evidence="1">PIN domain-containing protein</fullName>
    </recommendedName>
</protein>